<organism evidence="1 2">
    <name type="scientific">Coffea canephora</name>
    <name type="common">Robusta coffee</name>
    <dbReference type="NCBI Taxonomy" id="49390"/>
    <lineage>
        <taxon>Eukaryota</taxon>
        <taxon>Viridiplantae</taxon>
        <taxon>Streptophyta</taxon>
        <taxon>Embryophyta</taxon>
        <taxon>Tracheophyta</taxon>
        <taxon>Spermatophyta</taxon>
        <taxon>Magnoliopsida</taxon>
        <taxon>eudicotyledons</taxon>
        <taxon>Gunneridae</taxon>
        <taxon>Pentapetalae</taxon>
        <taxon>asterids</taxon>
        <taxon>lamiids</taxon>
        <taxon>Gentianales</taxon>
        <taxon>Rubiaceae</taxon>
        <taxon>Ixoroideae</taxon>
        <taxon>Gardenieae complex</taxon>
        <taxon>Bertiereae - Coffeeae clade</taxon>
        <taxon>Coffeeae</taxon>
        <taxon>Coffea</taxon>
    </lineage>
</organism>
<reference evidence="2" key="1">
    <citation type="journal article" date="2014" name="Science">
        <title>The coffee genome provides insight into the convergent evolution of caffeine biosynthesis.</title>
        <authorList>
            <person name="Denoeud F."/>
            <person name="Carretero-Paulet L."/>
            <person name="Dereeper A."/>
            <person name="Droc G."/>
            <person name="Guyot R."/>
            <person name="Pietrella M."/>
            <person name="Zheng C."/>
            <person name="Alberti A."/>
            <person name="Anthony F."/>
            <person name="Aprea G."/>
            <person name="Aury J.M."/>
            <person name="Bento P."/>
            <person name="Bernard M."/>
            <person name="Bocs S."/>
            <person name="Campa C."/>
            <person name="Cenci A."/>
            <person name="Combes M.C."/>
            <person name="Crouzillat D."/>
            <person name="Da Silva C."/>
            <person name="Daddiego L."/>
            <person name="De Bellis F."/>
            <person name="Dussert S."/>
            <person name="Garsmeur O."/>
            <person name="Gayraud T."/>
            <person name="Guignon V."/>
            <person name="Jahn K."/>
            <person name="Jamilloux V."/>
            <person name="Joet T."/>
            <person name="Labadie K."/>
            <person name="Lan T."/>
            <person name="Leclercq J."/>
            <person name="Lepelley M."/>
            <person name="Leroy T."/>
            <person name="Li L.T."/>
            <person name="Librado P."/>
            <person name="Lopez L."/>
            <person name="Munoz A."/>
            <person name="Noel B."/>
            <person name="Pallavicini A."/>
            <person name="Perrotta G."/>
            <person name="Poncet V."/>
            <person name="Pot D."/>
            <person name="Priyono X."/>
            <person name="Rigoreau M."/>
            <person name="Rouard M."/>
            <person name="Rozas J."/>
            <person name="Tranchant-Dubreuil C."/>
            <person name="VanBuren R."/>
            <person name="Zhang Q."/>
            <person name="Andrade A.C."/>
            <person name="Argout X."/>
            <person name="Bertrand B."/>
            <person name="de Kochko A."/>
            <person name="Graziosi G."/>
            <person name="Henry R.J."/>
            <person name="Jayarama X."/>
            <person name="Ming R."/>
            <person name="Nagai C."/>
            <person name="Rounsley S."/>
            <person name="Sankoff D."/>
            <person name="Giuliano G."/>
            <person name="Albert V.A."/>
            <person name="Wincker P."/>
            <person name="Lashermes P."/>
        </authorList>
    </citation>
    <scope>NUCLEOTIDE SEQUENCE [LARGE SCALE GENOMIC DNA]</scope>
    <source>
        <strain evidence="2">cv. DH200-94</strain>
    </source>
</reference>
<evidence type="ECO:0000313" key="2">
    <source>
        <dbReference type="Proteomes" id="UP000295252"/>
    </source>
</evidence>
<protein>
    <submittedName>
        <fullName evidence="1">Uncharacterized protein</fullName>
    </submittedName>
</protein>
<dbReference type="InParanoid" id="A0A068U4D0"/>
<dbReference type="Gramene" id="CDP03361">
    <property type="protein sequence ID" value="CDP03361"/>
    <property type="gene ID" value="GSCOC_T00041916001"/>
</dbReference>
<dbReference type="AlphaFoldDB" id="A0A068U4D0"/>
<name>A0A068U4D0_COFCA</name>
<proteinExistence type="predicted"/>
<keyword evidence="2" id="KW-1185">Reference proteome</keyword>
<sequence length="75" mass="8407">MGSHGNLSFFSLVREILDQVDQWLTYKEHFSFNQNISSILFLSPPPRSTTFSSPATISSAAFGIFFPFLPLPLPL</sequence>
<accession>A0A068U4D0</accession>
<gene>
    <name evidence="1" type="ORF">GSCOC_T00041916001</name>
</gene>
<dbReference type="EMBL" id="HG739093">
    <property type="protein sequence ID" value="CDP03361.1"/>
    <property type="molecule type" value="Genomic_DNA"/>
</dbReference>
<evidence type="ECO:0000313" key="1">
    <source>
        <dbReference type="EMBL" id="CDP03361.1"/>
    </source>
</evidence>
<dbReference type="Proteomes" id="UP000295252">
    <property type="component" value="Chromosome VIII"/>
</dbReference>